<accession>A0A643FFC7</accession>
<dbReference type="GO" id="GO:0046872">
    <property type="term" value="F:metal ion binding"/>
    <property type="evidence" value="ECO:0007669"/>
    <property type="project" value="UniProtKB-KW"/>
</dbReference>
<dbReference type="PRINTS" id="PR00690">
    <property type="entry name" value="ADHESNFAMILY"/>
</dbReference>
<dbReference type="InterPro" id="IPR006127">
    <property type="entry name" value="ZnuA-like"/>
</dbReference>
<organism evidence="8 9">
    <name type="scientific">Ideonella dechloratans</name>
    <dbReference type="NCBI Taxonomy" id="36863"/>
    <lineage>
        <taxon>Bacteria</taxon>
        <taxon>Pseudomonadati</taxon>
        <taxon>Pseudomonadota</taxon>
        <taxon>Betaproteobacteria</taxon>
        <taxon>Burkholderiales</taxon>
        <taxon>Sphaerotilaceae</taxon>
        <taxon>Ideonella</taxon>
    </lineage>
</organism>
<dbReference type="InterPro" id="IPR006129">
    <property type="entry name" value="AdhesinB"/>
</dbReference>
<dbReference type="GO" id="GO:0030001">
    <property type="term" value="P:metal ion transport"/>
    <property type="evidence" value="ECO:0007669"/>
    <property type="project" value="InterPro"/>
</dbReference>
<feature type="signal peptide" evidence="7">
    <location>
        <begin position="1"/>
        <end position="22"/>
    </location>
</feature>
<feature type="chain" id="PRO_5025042312" evidence="7">
    <location>
        <begin position="23"/>
        <end position="299"/>
    </location>
</feature>
<dbReference type="PANTHER" id="PTHR42953:SF1">
    <property type="entry name" value="METAL-BINDING PROTEIN HI_0362-RELATED"/>
    <property type="match status" value="1"/>
</dbReference>
<evidence type="ECO:0000256" key="1">
    <source>
        <dbReference type="ARBA" id="ARBA00004196"/>
    </source>
</evidence>
<evidence type="ECO:0000256" key="2">
    <source>
        <dbReference type="ARBA" id="ARBA00011028"/>
    </source>
</evidence>
<dbReference type="PANTHER" id="PTHR42953">
    <property type="entry name" value="HIGH-AFFINITY ZINC UPTAKE SYSTEM PROTEIN ZNUA-RELATED"/>
    <property type="match status" value="1"/>
</dbReference>
<evidence type="ECO:0000256" key="5">
    <source>
        <dbReference type="ARBA" id="ARBA00022729"/>
    </source>
</evidence>
<dbReference type="PRINTS" id="PR00691">
    <property type="entry name" value="ADHESINB"/>
</dbReference>
<dbReference type="Pfam" id="PF01297">
    <property type="entry name" value="ZnuA"/>
    <property type="match status" value="1"/>
</dbReference>
<evidence type="ECO:0000256" key="6">
    <source>
        <dbReference type="RuleBase" id="RU003512"/>
    </source>
</evidence>
<dbReference type="SUPFAM" id="SSF53807">
    <property type="entry name" value="Helical backbone' metal receptor"/>
    <property type="match status" value="1"/>
</dbReference>
<comment type="caution">
    <text evidence="8">The sequence shown here is derived from an EMBL/GenBank/DDBJ whole genome shotgun (WGS) entry which is preliminary data.</text>
</comment>
<keyword evidence="5 7" id="KW-0732">Signal</keyword>
<dbReference type="GO" id="GO:0030313">
    <property type="term" value="C:cell envelope"/>
    <property type="evidence" value="ECO:0007669"/>
    <property type="project" value="UniProtKB-SubCell"/>
</dbReference>
<evidence type="ECO:0000313" key="8">
    <source>
        <dbReference type="EMBL" id="KAB0584281.1"/>
    </source>
</evidence>
<dbReference type="InterPro" id="IPR006128">
    <property type="entry name" value="Lipoprotein_PsaA-like"/>
</dbReference>
<dbReference type="Proteomes" id="UP000430120">
    <property type="component" value="Unassembled WGS sequence"/>
</dbReference>
<evidence type="ECO:0000256" key="7">
    <source>
        <dbReference type="SAM" id="SignalP"/>
    </source>
</evidence>
<keyword evidence="9" id="KW-1185">Reference proteome</keyword>
<gene>
    <name evidence="8" type="ORF">F7Q92_04885</name>
</gene>
<comment type="subcellular location">
    <subcellularLocation>
        <location evidence="1">Cell envelope</location>
    </subcellularLocation>
</comment>
<dbReference type="OrthoDB" id="9793396at2"/>
<proteinExistence type="inferred from homology"/>
<dbReference type="InterPro" id="IPR050492">
    <property type="entry name" value="Bact_metal-bind_prot9"/>
</dbReference>
<keyword evidence="4" id="KW-0479">Metal-binding</keyword>
<dbReference type="EMBL" id="VZPB01000007">
    <property type="protein sequence ID" value="KAB0584281.1"/>
    <property type="molecule type" value="Genomic_DNA"/>
</dbReference>
<dbReference type="AlphaFoldDB" id="A0A643FFC7"/>
<comment type="similarity">
    <text evidence="2 6">Belongs to the bacterial solute-binding protein 9 family.</text>
</comment>
<protein>
    <submittedName>
        <fullName evidence="8">Metal ABC transporter substrate-binding protein</fullName>
    </submittedName>
</protein>
<reference evidence="8 9" key="1">
    <citation type="submission" date="2019-09" db="EMBL/GenBank/DDBJ databases">
        <title>Draft genome sequences of 48 bacterial type strains from the CCUG.</title>
        <authorList>
            <person name="Tunovic T."/>
            <person name="Pineiro-Iglesias B."/>
            <person name="Unosson C."/>
            <person name="Inganas E."/>
            <person name="Ohlen M."/>
            <person name="Cardew S."/>
            <person name="Jensie-Markopoulos S."/>
            <person name="Salva-Serra F."/>
            <person name="Jaen-Luchoro D."/>
            <person name="Karlsson R."/>
            <person name="Svensson-Stadler L."/>
            <person name="Chun J."/>
            <person name="Moore E."/>
        </authorList>
    </citation>
    <scope>NUCLEOTIDE SEQUENCE [LARGE SCALE GENOMIC DNA]</scope>
    <source>
        <strain evidence="8 9">CCUG 30977</strain>
    </source>
</reference>
<dbReference type="Gene3D" id="3.40.50.1980">
    <property type="entry name" value="Nitrogenase molybdenum iron protein domain"/>
    <property type="match status" value="2"/>
</dbReference>
<evidence type="ECO:0000256" key="4">
    <source>
        <dbReference type="ARBA" id="ARBA00022723"/>
    </source>
</evidence>
<dbReference type="RefSeq" id="WP_151123050.1">
    <property type="nucleotide sequence ID" value="NZ_CP088081.1"/>
</dbReference>
<keyword evidence="3 6" id="KW-0813">Transport</keyword>
<dbReference type="GO" id="GO:0007155">
    <property type="term" value="P:cell adhesion"/>
    <property type="evidence" value="ECO:0007669"/>
    <property type="project" value="InterPro"/>
</dbReference>
<sequence>MNRATALRTLAALMAAPLSASRAQGTPATARPLRVVASFSILGDMVRQVAGPLAEIHTLVGPGGDAHVFEPRPADAQKLAQADLVVLNGLHLEGWLDRLIQASGFKGRRVVASEGVTPRLLDGHPDPHAWQSLRLAAIYVRNIQSALKAVRPQEAARIDQQAGRYLADIQALDTRVRAQIGALTAAQRRAVTTHDAFGYFAAEYGVTWLAPQGWTTAEEVSAKDVARVVRELRAQHVRALFLERAGDPRLMQQIAREAGVRIGGELYADTLSPAGGPADTYLHLFEHNAKTMLQAMRGS</sequence>
<name>A0A643FFC7_IDEDE</name>
<evidence type="ECO:0000256" key="3">
    <source>
        <dbReference type="ARBA" id="ARBA00022448"/>
    </source>
</evidence>
<evidence type="ECO:0000313" key="9">
    <source>
        <dbReference type="Proteomes" id="UP000430120"/>
    </source>
</evidence>